<evidence type="ECO:0000256" key="4">
    <source>
        <dbReference type="ARBA" id="ARBA00042988"/>
    </source>
</evidence>
<dbReference type="InterPro" id="IPR055170">
    <property type="entry name" value="GFO_IDH_MocA-like_dom"/>
</dbReference>
<name>A0A8H7AKA4_9EURO</name>
<dbReference type="OrthoDB" id="2129491at2759"/>
<dbReference type="Pfam" id="PF01408">
    <property type="entry name" value="GFO_IDH_MocA"/>
    <property type="match status" value="1"/>
</dbReference>
<dbReference type="PANTHER" id="PTHR22604">
    <property type="entry name" value="OXIDOREDUCTASES"/>
    <property type="match status" value="1"/>
</dbReference>
<dbReference type="Pfam" id="PF22725">
    <property type="entry name" value="GFO_IDH_MocA_C3"/>
    <property type="match status" value="1"/>
</dbReference>
<comment type="catalytic activity">
    <reaction evidence="5">
        <text>D-xylose + NADP(+) = D-xylono-1,5-lactone + NADPH + H(+)</text>
        <dbReference type="Rhea" id="RHEA:22000"/>
        <dbReference type="ChEBI" id="CHEBI:15378"/>
        <dbReference type="ChEBI" id="CHEBI:15867"/>
        <dbReference type="ChEBI" id="CHEBI:53455"/>
        <dbReference type="ChEBI" id="CHEBI:57783"/>
        <dbReference type="ChEBI" id="CHEBI:58349"/>
        <dbReference type="EC" id="1.1.1.179"/>
    </reaction>
</comment>
<evidence type="ECO:0000256" key="6">
    <source>
        <dbReference type="SAM" id="MobiDB-lite"/>
    </source>
</evidence>
<feature type="compositionally biased region" description="Basic and acidic residues" evidence="6">
    <location>
        <begin position="393"/>
        <end position="409"/>
    </location>
</feature>
<dbReference type="Gene3D" id="3.40.50.720">
    <property type="entry name" value="NAD(P)-binding Rossmann-like Domain"/>
    <property type="match status" value="1"/>
</dbReference>
<protein>
    <recommendedName>
        <fullName evidence="3">D-xylose 1-dehydrogenase (NADP(+), D-xylono-1,5-lactone-forming)</fullName>
        <ecNumber evidence="3">1.1.1.179</ecNumber>
    </recommendedName>
    <alternativeName>
        <fullName evidence="4">D-xylose-NADP dehydrogenase</fullName>
    </alternativeName>
</protein>
<dbReference type="Proteomes" id="UP000606974">
    <property type="component" value="Unassembled WGS sequence"/>
</dbReference>
<organism evidence="9 10">
    <name type="scientific">Endocarpon pusillum</name>
    <dbReference type="NCBI Taxonomy" id="364733"/>
    <lineage>
        <taxon>Eukaryota</taxon>
        <taxon>Fungi</taxon>
        <taxon>Dikarya</taxon>
        <taxon>Ascomycota</taxon>
        <taxon>Pezizomycotina</taxon>
        <taxon>Eurotiomycetes</taxon>
        <taxon>Chaetothyriomycetidae</taxon>
        <taxon>Verrucariales</taxon>
        <taxon>Verrucariaceae</taxon>
        <taxon>Endocarpon</taxon>
    </lineage>
</organism>
<dbReference type="PANTHER" id="PTHR22604:SF115">
    <property type="entry name" value="DIHYDRODIOL DEHYDROGENASE, PUTATIVE (AFU_ORTHOLOGUE AFUA_1G07520)-RELATED"/>
    <property type="match status" value="1"/>
</dbReference>
<dbReference type="GO" id="GO:0000166">
    <property type="term" value="F:nucleotide binding"/>
    <property type="evidence" value="ECO:0007669"/>
    <property type="project" value="InterPro"/>
</dbReference>
<dbReference type="GO" id="GO:0047837">
    <property type="term" value="F:D-xylose 1-dehydrogenase (NADP+) activity"/>
    <property type="evidence" value="ECO:0007669"/>
    <property type="project" value="UniProtKB-EC"/>
</dbReference>
<evidence type="ECO:0000259" key="8">
    <source>
        <dbReference type="Pfam" id="PF22725"/>
    </source>
</evidence>
<evidence type="ECO:0000259" key="7">
    <source>
        <dbReference type="Pfam" id="PF01408"/>
    </source>
</evidence>
<feature type="domain" description="Gfo/Idh/MocA-like oxidoreductase N-terminal" evidence="7">
    <location>
        <begin position="7"/>
        <end position="141"/>
    </location>
</feature>
<dbReference type="InterPro" id="IPR000683">
    <property type="entry name" value="Gfo/Idh/MocA-like_OxRdtase_N"/>
</dbReference>
<keyword evidence="10" id="KW-1185">Reference proteome</keyword>
<dbReference type="EC" id="1.1.1.179" evidence="3"/>
<evidence type="ECO:0000313" key="10">
    <source>
        <dbReference type="Proteomes" id="UP000606974"/>
    </source>
</evidence>
<sequence>MSKQTPIRWGIMATGGIARTFTKDLLIDPQTRGTTDILHQVTAVASSSSIESAKKFISDTVAPRQHEDNAKCSAYGSYADLVKDPTVDIIYVATPHSHHYQNVMLCLEANKAVLCEKAFTVNADQARILYQTAKQKKLFLMEAVWTRYFPLSISVRKHITSGDLGEVLRVSADLSVGSPPEENFPVSNRMINKDLAGGCLLDLGIYSLTWVFQTLYHTLPPDQRQPPTVKGVAMTPEPRTGADEMTTMLLEFPKSTPTGQTTAHAIATTALRVDYDPDKLDSAGPAIRIQGTKGEIQVYGPPYRPSKYTLIPCRNRDKGEKGDAEVSEFEFSIEGHGMYWEADEAARCWRDGKLESEAMSWEESTAIMDVMDEVRRQGGLEYPSEIESTEYPLDLKRKDSGYRNRDSEARSVSSRYKQPSNAIQQKM</sequence>
<dbReference type="Gene3D" id="3.30.360.10">
    <property type="entry name" value="Dihydrodipicolinate Reductase, domain 2"/>
    <property type="match status" value="1"/>
</dbReference>
<proteinExistence type="inferred from homology"/>
<dbReference type="InterPro" id="IPR050984">
    <property type="entry name" value="Gfo/Idh/MocA_domain"/>
</dbReference>
<dbReference type="AlphaFoldDB" id="A0A8H7AKA4"/>
<evidence type="ECO:0000256" key="1">
    <source>
        <dbReference type="ARBA" id="ARBA00010928"/>
    </source>
</evidence>
<dbReference type="InterPro" id="IPR036291">
    <property type="entry name" value="NAD(P)-bd_dom_sf"/>
</dbReference>
<gene>
    <name evidence="9" type="ORF">GJ744_011489</name>
</gene>
<accession>A0A8H7AKA4</accession>
<feature type="compositionally biased region" description="Polar residues" evidence="6">
    <location>
        <begin position="410"/>
        <end position="427"/>
    </location>
</feature>
<dbReference type="SUPFAM" id="SSF55347">
    <property type="entry name" value="Glyceraldehyde-3-phosphate dehydrogenase-like, C-terminal domain"/>
    <property type="match status" value="1"/>
</dbReference>
<feature type="region of interest" description="Disordered" evidence="6">
    <location>
        <begin position="383"/>
        <end position="427"/>
    </location>
</feature>
<dbReference type="SUPFAM" id="SSF51735">
    <property type="entry name" value="NAD(P)-binding Rossmann-fold domains"/>
    <property type="match status" value="1"/>
</dbReference>
<keyword evidence="2" id="KW-0560">Oxidoreductase</keyword>
<dbReference type="EMBL" id="JAACFV010000082">
    <property type="protein sequence ID" value="KAF7506660.1"/>
    <property type="molecule type" value="Genomic_DNA"/>
</dbReference>
<evidence type="ECO:0000256" key="2">
    <source>
        <dbReference type="ARBA" id="ARBA00023002"/>
    </source>
</evidence>
<comment type="similarity">
    <text evidence="1">Belongs to the Gfo/Idh/MocA family.</text>
</comment>
<evidence type="ECO:0000256" key="5">
    <source>
        <dbReference type="ARBA" id="ARBA00049233"/>
    </source>
</evidence>
<reference evidence="9" key="1">
    <citation type="submission" date="2020-02" db="EMBL/GenBank/DDBJ databases">
        <authorList>
            <person name="Palmer J.M."/>
        </authorList>
    </citation>
    <scope>NUCLEOTIDE SEQUENCE</scope>
    <source>
        <strain evidence="9">EPUS1.4</strain>
        <tissue evidence="9">Thallus</tissue>
    </source>
</reference>
<evidence type="ECO:0000256" key="3">
    <source>
        <dbReference type="ARBA" id="ARBA00038984"/>
    </source>
</evidence>
<evidence type="ECO:0000313" key="9">
    <source>
        <dbReference type="EMBL" id="KAF7506660.1"/>
    </source>
</evidence>
<comment type="caution">
    <text evidence="9">The sequence shown here is derived from an EMBL/GenBank/DDBJ whole genome shotgun (WGS) entry which is preliminary data.</text>
</comment>
<feature type="domain" description="GFO/IDH/MocA-like oxidoreductase" evidence="8">
    <location>
        <begin position="155"/>
        <end position="296"/>
    </location>
</feature>